<name>A0A381ZFR9_9ZZZZ</name>
<keyword evidence="1" id="KW-1133">Transmembrane helix</keyword>
<feature type="domain" description="Band 7" evidence="2">
    <location>
        <begin position="53"/>
        <end position="209"/>
    </location>
</feature>
<feature type="transmembrane region" description="Helical" evidence="1">
    <location>
        <begin position="7"/>
        <end position="32"/>
    </location>
</feature>
<dbReference type="EMBL" id="UINC01021108">
    <property type="protein sequence ID" value="SVA87964.1"/>
    <property type="molecule type" value="Genomic_DNA"/>
</dbReference>
<protein>
    <recommendedName>
        <fullName evidence="2">Band 7 domain-containing protein</fullName>
    </recommendedName>
</protein>
<dbReference type="InterPro" id="IPR036013">
    <property type="entry name" value="Band_7/SPFH_dom_sf"/>
</dbReference>
<dbReference type="PANTHER" id="PTHR23222">
    <property type="entry name" value="PROHIBITIN"/>
    <property type="match status" value="1"/>
</dbReference>
<dbReference type="InterPro" id="IPR001107">
    <property type="entry name" value="Band_7"/>
</dbReference>
<sequence>MANTTKVTIISCCVGIPLFIGMILIICSFQYVEYNQYAFKKNTLSNTVDTDTIYENGRYMFGPSVNMIYFERNYHKVEFSGDNALSVANDDGTSFYIAVTFFYRVQKENLSHLYNQFGTEYDSKVFSLSQSTLKNTAIIFSIDDYLGQREIITSAMKKNITETLNNIWIDVDELQLHEVLFPDVVKNKYLDAAVQIQTNAKLEYEQDANLIRQETSRLVEVINANKTIVEAEAEANYNKVTDLANVDATQLIETANAEAFKLTEIAEAEASRLKSQARGVYMSDVIANLTITNSTTRHTFIKLMAILDNEGTKIIDTDSSVIIST</sequence>
<organism evidence="3">
    <name type="scientific">marine metagenome</name>
    <dbReference type="NCBI Taxonomy" id="408172"/>
    <lineage>
        <taxon>unclassified sequences</taxon>
        <taxon>metagenomes</taxon>
        <taxon>ecological metagenomes</taxon>
    </lineage>
</organism>
<gene>
    <name evidence="3" type="ORF">METZ01_LOCUS140818</name>
</gene>
<dbReference type="Pfam" id="PF01145">
    <property type="entry name" value="Band_7"/>
    <property type="match status" value="1"/>
</dbReference>
<accession>A0A381ZFR9</accession>
<proteinExistence type="predicted"/>
<keyword evidence="1" id="KW-0812">Transmembrane</keyword>
<dbReference type="SUPFAM" id="SSF117892">
    <property type="entry name" value="Band 7/SPFH domain"/>
    <property type="match status" value="1"/>
</dbReference>
<dbReference type="PANTHER" id="PTHR23222:SF0">
    <property type="entry name" value="PROHIBITIN 1"/>
    <property type="match status" value="1"/>
</dbReference>
<dbReference type="InterPro" id="IPR000163">
    <property type="entry name" value="Prohibitin"/>
</dbReference>
<evidence type="ECO:0000313" key="3">
    <source>
        <dbReference type="EMBL" id="SVA87964.1"/>
    </source>
</evidence>
<evidence type="ECO:0000259" key="2">
    <source>
        <dbReference type="Pfam" id="PF01145"/>
    </source>
</evidence>
<dbReference type="GO" id="GO:0016020">
    <property type="term" value="C:membrane"/>
    <property type="evidence" value="ECO:0007669"/>
    <property type="project" value="InterPro"/>
</dbReference>
<keyword evidence="1" id="KW-0472">Membrane</keyword>
<evidence type="ECO:0000256" key="1">
    <source>
        <dbReference type="SAM" id="Phobius"/>
    </source>
</evidence>
<dbReference type="AlphaFoldDB" id="A0A381ZFR9"/>
<reference evidence="3" key="1">
    <citation type="submission" date="2018-05" db="EMBL/GenBank/DDBJ databases">
        <authorList>
            <person name="Lanie J.A."/>
            <person name="Ng W.-L."/>
            <person name="Kazmierczak K.M."/>
            <person name="Andrzejewski T.M."/>
            <person name="Davidsen T.M."/>
            <person name="Wayne K.J."/>
            <person name="Tettelin H."/>
            <person name="Glass J.I."/>
            <person name="Rusch D."/>
            <person name="Podicherti R."/>
            <person name="Tsui H.-C.T."/>
            <person name="Winkler M.E."/>
        </authorList>
    </citation>
    <scope>NUCLEOTIDE SEQUENCE</scope>
</reference>
<dbReference type="Gene3D" id="3.30.479.30">
    <property type="entry name" value="Band 7 domain"/>
    <property type="match status" value="1"/>
</dbReference>